<evidence type="ECO:0000256" key="4">
    <source>
        <dbReference type="ARBA" id="ARBA00022723"/>
    </source>
</evidence>
<evidence type="ECO:0000256" key="6">
    <source>
        <dbReference type="SAM" id="SignalP"/>
    </source>
</evidence>
<dbReference type="PANTHER" id="PTHR32481">
    <property type="entry name" value="AMINOPEPTIDASE"/>
    <property type="match status" value="1"/>
</dbReference>
<accession>A0ABQ2A5S1</accession>
<dbReference type="InterPro" id="IPR008007">
    <property type="entry name" value="Peptidase_M42"/>
</dbReference>
<name>A0ABQ2A5S1_9BACT</name>
<dbReference type="PANTHER" id="PTHR32481:SF0">
    <property type="entry name" value="AMINOPEPTIDASE YPDE-RELATED"/>
    <property type="match status" value="1"/>
</dbReference>
<evidence type="ECO:0008006" key="9">
    <source>
        <dbReference type="Google" id="ProtNLM"/>
    </source>
</evidence>
<comment type="similarity">
    <text evidence="1">Belongs to the peptidase M42 family.</text>
</comment>
<dbReference type="EMBL" id="BMGY01000013">
    <property type="protein sequence ID" value="GGH84893.1"/>
    <property type="molecule type" value="Genomic_DNA"/>
</dbReference>
<comment type="caution">
    <text evidence="7">The sequence shown here is derived from an EMBL/GenBank/DDBJ whole genome shotgun (WGS) entry which is preliminary data.</text>
</comment>
<dbReference type="InterPro" id="IPR051464">
    <property type="entry name" value="Peptidase_M42_aminopept"/>
</dbReference>
<keyword evidence="3" id="KW-0645">Protease</keyword>
<dbReference type="SUPFAM" id="SSF101821">
    <property type="entry name" value="Aminopeptidase/glucanase lid domain"/>
    <property type="match status" value="2"/>
</dbReference>
<dbReference type="Proteomes" id="UP000637774">
    <property type="component" value="Unassembled WGS sequence"/>
</dbReference>
<keyword evidence="6" id="KW-0732">Signal</keyword>
<evidence type="ECO:0000256" key="2">
    <source>
        <dbReference type="ARBA" id="ARBA00022438"/>
    </source>
</evidence>
<feature type="chain" id="PRO_5045472615" description="M20/M25/M40 family metallo-hydrolase" evidence="6">
    <location>
        <begin position="20"/>
        <end position="715"/>
    </location>
</feature>
<dbReference type="Gene3D" id="2.40.30.40">
    <property type="entry name" value="Peptidase M42, domain 2"/>
    <property type="match status" value="2"/>
</dbReference>
<dbReference type="Gene3D" id="3.40.630.10">
    <property type="entry name" value="Zn peptidases"/>
    <property type="match status" value="2"/>
</dbReference>
<feature type="signal peptide" evidence="6">
    <location>
        <begin position="1"/>
        <end position="19"/>
    </location>
</feature>
<keyword evidence="8" id="KW-1185">Reference proteome</keyword>
<proteinExistence type="inferred from homology"/>
<protein>
    <recommendedName>
        <fullName evidence="9">M20/M25/M40 family metallo-hydrolase</fullName>
    </recommendedName>
</protein>
<evidence type="ECO:0000313" key="7">
    <source>
        <dbReference type="EMBL" id="GGH84893.1"/>
    </source>
</evidence>
<keyword evidence="5" id="KW-0378">Hydrolase</keyword>
<reference evidence="8" key="1">
    <citation type="journal article" date="2019" name="Int. J. Syst. Evol. Microbiol.">
        <title>The Global Catalogue of Microorganisms (GCM) 10K type strain sequencing project: providing services to taxonomists for standard genome sequencing and annotation.</title>
        <authorList>
            <consortium name="The Broad Institute Genomics Platform"/>
            <consortium name="The Broad Institute Genome Sequencing Center for Infectious Disease"/>
            <person name="Wu L."/>
            <person name="Ma J."/>
        </authorList>
    </citation>
    <scope>NUCLEOTIDE SEQUENCE [LARGE SCALE GENOMIC DNA]</scope>
    <source>
        <strain evidence="8">CGMCC 1.14966</strain>
    </source>
</reference>
<organism evidence="7 8">
    <name type="scientific">Hymenobacter frigidus</name>
    <dbReference type="NCBI Taxonomy" id="1524095"/>
    <lineage>
        <taxon>Bacteria</taxon>
        <taxon>Pseudomonadati</taxon>
        <taxon>Bacteroidota</taxon>
        <taxon>Cytophagia</taxon>
        <taxon>Cytophagales</taxon>
        <taxon>Hymenobacteraceae</taxon>
        <taxon>Hymenobacter</taxon>
    </lineage>
</organism>
<evidence type="ECO:0000313" key="8">
    <source>
        <dbReference type="Proteomes" id="UP000637774"/>
    </source>
</evidence>
<keyword evidence="2" id="KW-0031">Aminopeptidase</keyword>
<sequence length="715" mass="76054">MRFYTMLLLLIGWAELAAAQSPALLQAYARTSAVAGREEEASRFIESLFKAGTLQRDRLGNVVLVLGRGTPRRLLVAPLDEPGYVVSQIQDNGYLRVAPVGGGQVGPLFHQFLEGHDVRIITERAAVNAISCVPSSHYDNQRAEPERNKAPFSWQAAFLDVGAASAADVAQQGIRLLDPLTLDKQPALIGQQWVAAPAMKAKAAAMALATAAQTLAAAPVKGTVVIAWTTQELLNGKGFEAVANQYGPFEEVYRFDRTLATEATGTGQFLATQALLAAGPGQVLVQPPRPGRKPVLPNAKLATARTILLGLPARYANTPVEAVAVADVQELAKAWLLAAEAPTAALVALPLPAAAAGPAPPALLPSVKLLAGLVAQYGVSTAETPVREFIARQLPAWAKPVVDQAGNLTMTFGQGKRHLVFVAHMDEVGFMVDSIRPNGRLVLALKGGAFPWLWEAQPALLHTPGQADIAAVFEPRPAYMQATKSTFTIPLTVFAGYTSAQQAQAAGIRPGSTSVTMPKQLRPLGARRAAARGLDDRVGCAALLLSLQGLDPAKLPCRVTYVWSVTEEIGLLGSAFAAQQLQDATVVYPIDTFVSSDAPQESQAFGYCPLGQGAVIRVLESPNFAPRNLVREVHALADRNQIPIQEGMTAGGTDGLEFLNYGIPSVPLSWPGRYSHSPVEVLDYRDMDSLVRLLRALVLPPAAAKSASQVTKPRR</sequence>
<gene>
    <name evidence="7" type="ORF">GCM10011495_17870</name>
</gene>
<dbReference type="Pfam" id="PF05343">
    <property type="entry name" value="Peptidase_M42"/>
    <property type="match status" value="2"/>
</dbReference>
<dbReference type="SUPFAM" id="SSF53187">
    <property type="entry name" value="Zn-dependent exopeptidases"/>
    <property type="match status" value="2"/>
</dbReference>
<dbReference type="InterPro" id="IPR023367">
    <property type="entry name" value="Peptidase_M42_dom2"/>
</dbReference>
<evidence type="ECO:0000256" key="3">
    <source>
        <dbReference type="ARBA" id="ARBA00022670"/>
    </source>
</evidence>
<keyword evidence="4" id="KW-0479">Metal-binding</keyword>
<evidence type="ECO:0000256" key="1">
    <source>
        <dbReference type="ARBA" id="ARBA00006272"/>
    </source>
</evidence>
<evidence type="ECO:0000256" key="5">
    <source>
        <dbReference type="ARBA" id="ARBA00022801"/>
    </source>
</evidence>